<gene>
    <name evidence="2" type="ORF">QBC47DRAFT_379763</name>
</gene>
<evidence type="ECO:0008006" key="4">
    <source>
        <dbReference type="Google" id="ProtNLM"/>
    </source>
</evidence>
<comment type="caution">
    <text evidence="2">The sequence shown here is derived from an EMBL/GenBank/DDBJ whole genome shotgun (WGS) entry which is preliminary data.</text>
</comment>
<name>A0AAJ0F739_9PEZI</name>
<keyword evidence="1" id="KW-1133">Transmembrane helix</keyword>
<accession>A0AAJ0F739</accession>
<keyword evidence="1" id="KW-0812">Transmembrane</keyword>
<evidence type="ECO:0000256" key="1">
    <source>
        <dbReference type="SAM" id="Phobius"/>
    </source>
</evidence>
<evidence type="ECO:0000313" key="3">
    <source>
        <dbReference type="Proteomes" id="UP001239445"/>
    </source>
</evidence>
<sequence length="580" mass="62393">MLMLKRFPHSFGLSVSHLLVVVLYLVGVALQFSSTLLVSDLGDITILSDPEVRRVAVADSEGAFIGTNGQFMFSKTPGVWSTFAESRNGTGTVSQNVTDTGIITRAFPPFESRERLLLRSYSGLAVTQQARTICVPAELNVQRTTLTYAASDQLMVQGAVSMSLEPFTAAGFRTEKYNYTNGVPVVVDRPTRMIDIPFACPFYNIQGGGRGVKGDDLAMALCFIQSGFFEPFLLVNAVGPFADWNSYATSGFQPVSTENSWATYKPTGPNSTSESFQPKDGLRLSASVCSTAWNNSILSVNASTSAPTQEYPLQWENSTQSWNTPEILRLLGVVGDPSDVGARGILRLDSYGPANDKTIVSILSTGPSDQVSTELYKAFTAALEGQEVDPLTNKDLAGFNRSLIFCSRCYPSTQINNDLAHPSSVLLMGAALNATNNPAAALDGLWTTWTQTAYTSAVGQLDQAGVADSTMMWAVTVTTPVRWHGFIATTVLLVFHIAVAVAIMVLFVGRTAYSFQGNFWPAMAQATGGEQVREFLDDVATTPDSEVDKIIKVRGLDGVSVCTGVDEGTGRVGLIRTKAL</sequence>
<keyword evidence="1" id="KW-0472">Membrane</keyword>
<protein>
    <recommendedName>
        <fullName evidence="4">Transmembrane protein</fullName>
    </recommendedName>
</protein>
<dbReference type="AlphaFoldDB" id="A0AAJ0F739"/>
<dbReference type="EMBL" id="MU839832">
    <property type="protein sequence ID" value="KAK1756342.1"/>
    <property type="molecule type" value="Genomic_DNA"/>
</dbReference>
<dbReference type="Proteomes" id="UP001239445">
    <property type="component" value="Unassembled WGS sequence"/>
</dbReference>
<feature type="transmembrane region" description="Helical" evidence="1">
    <location>
        <begin position="483"/>
        <end position="508"/>
    </location>
</feature>
<evidence type="ECO:0000313" key="2">
    <source>
        <dbReference type="EMBL" id="KAK1756342.1"/>
    </source>
</evidence>
<feature type="transmembrane region" description="Helical" evidence="1">
    <location>
        <begin position="12"/>
        <end position="32"/>
    </location>
</feature>
<reference evidence="2" key="1">
    <citation type="submission" date="2023-06" db="EMBL/GenBank/DDBJ databases">
        <title>Genome-scale phylogeny and comparative genomics of the fungal order Sordariales.</title>
        <authorList>
            <consortium name="Lawrence Berkeley National Laboratory"/>
            <person name="Hensen N."/>
            <person name="Bonometti L."/>
            <person name="Westerberg I."/>
            <person name="Brannstrom I.O."/>
            <person name="Guillou S."/>
            <person name="Cros-Aarteil S."/>
            <person name="Calhoun S."/>
            <person name="Haridas S."/>
            <person name="Kuo A."/>
            <person name="Mondo S."/>
            <person name="Pangilinan J."/>
            <person name="Riley R."/>
            <person name="Labutti K."/>
            <person name="Andreopoulos B."/>
            <person name="Lipzen A."/>
            <person name="Chen C."/>
            <person name="Yanf M."/>
            <person name="Daum C."/>
            <person name="Ng V."/>
            <person name="Clum A."/>
            <person name="Steindorff A."/>
            <person name="Ohm R."/>
            <person name="Martin F."/>
            <person name="Silar P."/>
            <person name="Natvig D."/>
            <person name="Lalanne C."/>
            <person name="Gautier V."/>
            <person name="Ament-Velasquez S.L."/>
            <person name="Kruys A."/>
            <person name="Hutchinson M.I."/>
            <person name="Powell A.J."/>
            <person name="Barry K."/>
            <person name="Miller A.N."/>
            <person name="Grigoriev I.V."/>
            <person name="Debuchy R."/>
            <person name="Gladieux P."/>
            <person name="Thoren M.H."/>
            <person name="Johannesson H."/>
        </authorList>
    </citation>
    <scope>NUCLEOTIDE SEQUENCE</scope>
    <source>
        <strain evidence="2">PSN4</strain>
    </source>
</reference>
<proteinExistence type="predicted"/>
<organism evidence="2 3">
    <name type="scientific">Echria macrotheca</name>
    <dbReference type="NCBI Taxonomy" id="438768"/>
    <lineage>
        <taxon>Eukaryota</taxon>
        <taxon>Fungi</taxon>
        <taxon>Dikarya</taxon>
        <taxon>Ascomycota</taxon>
        <taxon>Pezizomycotina</taxon>
        <taxon>Sordariomycetes</taxon>
        <taxon>Sordariomycetidae</taxon>
        <taxon>Sordariales</taxon>
        <taxon>Schizotheciaceae</taxon>
        <taxon>Echria</taxon>
    </lineage>
</organism>
<keyword evidence="3" id="KW-1185">Reference proteome</keyword>